<evidence type="ECO:0000313" key="1">
    <source>
        <dbReference type="EMBL" id="SNQ59669.1"/>
    </source>
</evidence>
<evidence type="ECO:0000313" key="2">
    <source>
        <dbReference type="Proteomes" id="UP000218615"/>
    </source>
</evidence>
<sequence length="63" mass="7115">MVAVLKMKRNTKAALGLLALLGLKAVLDHVIEAADQQIEQKKREELRKGSIDVEYRVIEEIKT</sequence>
<keyword evidence="2" id="KW-1185">Reference proteome</keyword>
<reference evidence="2" key="1">
    <citation type="submission" date="2017-06" db="EMBL/GenBank/DDBJ databases">
        <authorList>
            <person name="Cremers G."/>
        </authorList>
    </citation>
    <scope>NUCLEOTIDE SEQUENCE [LARGE SCALE GENOMIC DNA]</scope>
</reference>
<proteinExistence type="predicted"/>
<protein>
    <submittedName>
        <fullName evidence="1">Uncharacterized protein</fullName>
    </submittedName>
</protein>
<dbReference type="Proteomes" id="UP000218615">
    <property type="component" value="Unassembled WGS sequence"/>
</dbReference>
<name>A0A284VKD4_9EURY</name>
<organism evidence="1 2">
    <name type="scientific">Candidatus Methanoperedens nitratireducens</name>
    <dbReference type="NCBI Taxonomy" id="1392998"/>
    <lineage>
        <taxon>Archaea</taxon>
        <taxon>Methanobacteriati</taxon>
        <taxon>Methanobacteriota</taxon>
        <taxon>Stenosarchaea group</taxon>
        <taxon>Methanomicrobia</taxon>
        <taxon>Methanosarcinales</taxon>
        <taxon>ANME-2 cluster</taxon>
        <taxon>Candidatus Methanoperedentaceae</taxon>
        <taxon>Candidatus Methanoperedens</taxon>
    </lineage>
</organism>
<accession>A0A284VKD4</accession>
<dbReference type="EMBL" id="FZMP01000031">
    <property type="protein sequence ID" value="SNQ59669.1"/>
    <property type="molecule type" value="Genomic_DNA"/>
</dbReference>
<dbReference type="AlphaFoldDB" id="A0A284VKD4"/>
<gene>
    <name evidence="1" type="ORF">MNV_1260017</name>
</gene>